<dbReference type="GO" id="GO:0004308">
    <property type="term" value="F:exo-alpha-sialidase activity"/>
    <property type="evidence" value="ECO:0007669"/>
    <property type="project" value="InterPro"/>
</dbReference>
<dbReference type="GO" id="GO:0005737">
    <property type="term" value="C:cytoplasm"/>
    <property type="evidence" value="ECO:0007669"/>
    <property type="project" value="TreeGrafter"/>
</dbReference>
<dbReference type="VEuPathDB" id="TriTrypDB:TCDM_11164"/>
<dbReference type="OrthoDB" id="10464631at2759"/>
<dbReference type="Proteomes" id="UP000017861">
    <property type="component" value="Unassembled WGS sequence"/>
</dbReference>
<dbReference type="CDD" id="cd15482">
    <property type="entry name" value="Sialidase_non-viral"/>
    <property type="match status" value="1"/>
</dbReference>
<proteinExistence type="predicted"/>
<accession>V5B5I9</accession>
<dbReference type="GO" id="GO:0006689">
    <property type="term" value="P:ganglioside catabolic process"/>
    <property type="evidence" value="ECO:0007669"/>
    <property type="project" value="TreeGrafter"/>
</dbReference>
<dbReference type="GO" id="GO:0016020">
    <property type="term" value="C:membrane"/>
    <property type="evidence" value="ECO:0007669"/>
    <property type="project" value="TreeGrafter"/>
</dbReference>
<evidence type="ECO:0000313" key="3">
    <source>
        <dbReference type="EMBL" id="ESS61252.1"/>
    </source>
</evidence>
<protein>
    <submittedName>
        <fullName evidence="3">Trans-sialidase</fullName>
    </submittedName>
</protein>
<evidence type="ECO:0000256" key="1">
    <source>
        <dbReference type="SAM" id="MobiDB-lite"/>
    </source>
</evidence>
<dbReference type="AlphaFoldDB" id="V5B5I9"/>
<evidence type="ECO:0000313" key="4">
    <source>
        <dbReference type="Proteomes" id="UP000017861"/>
    </source>
</evidence>
<evidence type="ECO:0000259" key="2">
    <source>
        <dbReference type="Pfam" id="PF13859"/>
    </source>
</evidence>
<dbReference type="Gene3D" id="2.120.10.10">
    <property type="match status" value="1"/>
</dbReference>
<reference evidence="3 4" key="1">
    <citation type="journal article" date="2014" name="Genome Announc.">
        <title>Trypanosoma cruzi Clone Dm28c Draft Genome Sequence.</title>
        <authorList>
            <person name="Grisard E.C."/>
            <person name="Teixeira S.M."/>
            <person name="de Almeida L.G."/>
            <person name="Stoco P.H."/>
            <person name="Gerber A.L."/>
            <person name="Talavera-Lopez C."/>
            <person name="Lima O.C."/>
            <person name="Andersson B."/>
            <person name="de Vasconcelos A.T."/>
        </authorList>
    </citation>
    <scope>NUCLEOTIDE SEQUENCE [LARGE SCALE GENOMIC DNA]</scope>
    <source>
        <strain evidence="3 4">Dm28c</strain>
    </source>
</reference>
<dbReference type="EMBL" id="AYLP01000315">
    <property type="protein sequence ID" value="ESS61252.1"/>
    <property type="molecule type" value="Genomic_DNA"/>
</dbReference>
<dbReference type="InterPro" id="IPR011040">
    <property type="entry name" value="Sialidase"/>
</dbReference>
<dbReference type="SUPFAM" id="SSF50939">
    <property type="entry name" value="Sialidases"/>
    <property type="match status" value="1"/>
</dbReference>
<feature type="compositionally biased region" description="Basic and acidic residues" evidence="1">
    <location>
        <begin position="25"/>
        <end position="34"/>
    </location>
</feature>
<feature type="region of interest" description="Disordered" evidence="1">
    <location>
        <begin position="1"/>
        <end position="37"/>
    </location>
</feature>
<name>V5B5I9_TRYCR</name>
<dbReference type="PANTHER" id="PTHR10628">
    <property type="entry name" value="SIALIDASE"/>
    <property type="match status" value="1"/>
</dbReference>
<dbReference type="GO" id="GO:0009313">
    <property type="term" value="P:oligosaccharide catabolic process"/>
    <property type="evidence" value="ECO:0007669"/>
    <property type="project" value="TreeGrafter"/>
</dbReference>
<dbReference type="PANTHER" id="PTHR10628:SF30">
    <property type="entry name" value="EXO-ALPHA-SIALIDASE"/>
    <property type="match status" value="1"/>
</dbReference>
<organism evidence="3 4">
    <name type="scientific">Trypanosoma cruzi Dm28c</name>
    <dbReference type="NCBI Taxonomy" id="1416333"/>
    <lineage>
        <taxon>Eukaryota</taxon>
        <taxon>Discoba</taxon>
        <taxon>Euglenozoa</taxon>
        <taxon>Kinetoplastea</taxon>
        <taxon>Metakinetoplastina</taxon>
        <taxon>Trypanosomatida</taxon>
        <taxon>Trypanosomatidae</taxon>
        <taxon>Trypanosoma</taxon>
        <taxon>Schizotrypanum</taxon>
    </lineage>
</organism>
<dbReference type="InterPro" id="IPR036278">
    <property type="entry name" value="Sialidase_sf"/>
</dbReference>
<feature type="domain" description="Sialidase" evidence="2">
    <location>
        <begin position="91"/>
        <end position="390"/>
    </location>
</feature>
<comment type="caution">
    <text evidence="3">The sequence shown here is derived from an EMBL/GenBank/DDBJ whole genome shotgun (WGS) entry which is preliminary data.</text>
</comment>
<dbReference type="Pfam" id="PF13859">
    <property type="entry name" value="BNR_3"/>
    <property type="match status" value="1"/>
</dbReference>
<gene>
    <name evidence="3" type="ORF">TCDM_11164</name>
</gene>
<dbReference type="InterPro" id="IPR026856">
    <property type="entry name" value="Sialidase_fam"/>
</dbReference>
<sequence>MLSRVAAVKAPRTHNRCRVTGSSGRRREGRESEPQRPNMSRHLFYSALLLLLVMMCCSACGAAQAAGQSTVSKFEWKDVKDEGVTVDSLGVPGLLNVGSDVFAVAEAQCKKNSESITFTGIASRIITIDNANTPVEVLNGAEDKTQFLEDGSADLKKKVDVSRPTTVMKGNDIYMLVGKTSRTSVRGAQGIGGGADDGGLLFVKGEVSEENGSGKRIKWKDTTDVPQASVGERHSWSRLIGGGGSGVHTHDGRLLFPVEGTKKGDVQNDKKSVSLVIYSSDNAASWTLSKGMSADGCSDPSVVEWGKKDKKLIMMTACDDGRRRVYESVDKGESWTEALGTLSRVWGNRHTGHEKRVGSGFTTAKIDNRDVMLVTLPVYAKNESEEKEKKRKRAYSIFG</sequence>